<keyword evidence="3" id="KW-0804">Transcription</keyword>
<dbReference type="PANTHER" id="PTHR38465:SF2">
    <property type="entry name" value="HTH-TYPE TRANSCRIPTIONAL REGULATOR MMPR5"/>
    <property type="match status" value="1"/>
</dbReference>
<dbReference type="AlphaFoldDB" id="A0A1G9A660"/>
<dbReference type="SUPFAM" id="SSF46785">
    <property type="entry name" value="Winged helix' DNA-binding domain"/>
    <property type="match status" value="1"/>
</dbReference>
<organism evidence="5 6">
    <name type="scientific">Catalinimonas alkaloidigena</name>
    <dbReference type="NCBI Taxonomy" id="1075417"/>
    <lineage>
        <taxon>Bacteria</taxon>
        <taxon>Pseudomonadati</taxon>
        <taxon>Bacteroidota</taxon>
        <taxon>Cytophagia</taxon>
        <taxon>Cytophagales</taxon>
        <taxon>Catalimonadaceae</taxon>
        <taxon>Catalinimonas</taxon>
    </lineage>
</organism>
<dbReference type="InterPro" id="IPR036390">
    <property type="entry name" value="WH_DNA-bd_sf"/>
</dbReference>
<dbReference type="GO" id="GO:0003677">
    <property type="term" value="F:DNA binding"/>
    <property type="evidence" value="ECO:0007669"/>
    <property type="project" value="UniProtKB-KW"/>
</dbReference>
<evidence type="ECO:0000256" key="2">
    <source>
        <dbReference type="ARBA" id="ARBA00023125"/>
    </source>
</evidence>
<dbReference type="InterPro" id="IPR052362">
    <property type="entry name" value="HTH-GbsR_regulator"/>
</dbReference>
<dbReference type="GO" id="GO:0003700">
    <property type="term" value="F:DNA-binding transcription factor activity"/>
    <property type="evidence" value="ECO:0007669"/>
    <property type="project" value="InterPro"/>
</dbReference>
<dbReference type="EMBL" id="FNFO01000002">
    <property type="protein sequence ID" value="SDK22085.1"/>
    <property type="molecule type" value="Genomic_DNA"/>
</dbReference>
<sequence>MTTTQEELIERVGIYFEKEAKLQPIAGRIMALLLVADQTELTFDEIQERLQISKGATSLALNLLMRMEMVEYVTKPGDRKRYFRNRLKQWREQMKQKHETMAKVKHLLKEILAIRPVETVEFNNKLAELIDFMEFMDREIPLLVQRWEKQRFG</sequence>
<evidence type="ECO:0000259" key="4">
    <source>
        <dbReference type="Pfam" id="PF12802"/>
    </source>
</evidence>
<dbReference type="Proteomes" id="UP000198510">
    <property type="component" value="Unassembled WGS sequence"/>
</dbReference>
<dbReference type="OrthoDB" id="1807857at2"/>
<keyword evidence="1" id="KW-0805">Transcription regulation</keyword>
<evidence type="ECO:0000256" key="1">
    <source>
        <dbReference type="ARBA" id="ARBA00023015"/>
    </source>
</evidence>
<gene>
    <name evidence="5" type="ORF">SAMN05421823_102176</name>
</gene>
<dbReference type="Gene3D" id="1.10.10.10">
    <property type="entry name" value="Winged helix-like DNA-binding domain superfamily/Winged helix DNA-binding domain"/>
    <property type="match status" value="1"/>
</dbReference>
<protein>
    <recommendedName>
        <fullName evidence="4">HTH marR-type domain-containing protein</fullName>
    </recommendedName>
</protein>
<evidence type="ECO:0000313" key="6">
    <source>
        <dbReference type="Proteomes" id="UP000198510"/>
    </source>
</evidence>
<dbReference type="Gene3D" id="1.10.287.160">
    <property type="entry name" value="HR1 repeat"/>
    <property type="match status" value="1"/>
</dbReference>
<keyword evidence="6" id="KW-1185">Reference proteome</keyword>
<dbReference type="RefSeq" id="WP_089680722.1">
    <property type="nucleotide sequence ID" value="NZ_FNFO01000002.1"/>
</dbReference>
<name>A0A1G9A660_9BACT</name>
<reference evidence="5 6" key="1">
    <citation type="submission" date="2016-10" db="EMBL/GenBank/DDBJ databases">
        <authorList>
            <person name="de Groot N.N."/>
        </authorList>
    </citation>
    <scope>NUCLEOTIDE SEQUENCE [LARGE SCALE GENOMIC DNA]</scope>
    <source>
        <strain evidence="5 6">DSM 25186</strain>
    </source>
</reference>
<evidence type="ECO:0000256" key="3">
    <source>
        <dbReference type="ARBA" id="ARBA00023163"/>
    </source>
</evidence>
<dbReference type="InterPro" id="IPR036388">
    <property type="entry name" value="WH-like_DNA-bd_sf"/>
</dbReference>
<proteinExistence type="predicted"/>
<accession>A0A1G9A660</accession>
<dbReference type="STRING" id="1075417.SAMN05421823_102176"/>
<keyword evidence="2" id="KW-0238">DNA-binding</keyword>
<evidence type="ECO:0000313" key="5">
    <source>
        <dbReference type="EMBL" id="SDK22085.1"/>
    </source>
</evidence>
<dbReference type="InterPro" id="IPR000835">
    <property type="entry name" value="HTH_MarR-typ"/>
</dbReference>
<feature type="domain" description="HTH marR-type" evidence="4">
    <location>
        <begin position="29"/>
        <end position="81"/>
    </location>
</feature>
<dbReference type="PANTHER" id="PTHR38465">
    <property type="entry name" value="HTH-TYPE TRANSCRIPTIONAL REGULATOR MJ1563-RELATED"/>
    <property type="match status" value="1"/>
</dbReference>
<dbReference type="Pfam" id="PF12802">
    <property type="entry name" value="MarR_2"/>
    <property type="match status" value="1"/>
</dbReference>